<name>A0A1F5ES17_9BACT</name>
<protein>
    <recommendedName>
        <fullName evidence="1">DUF5678 domain-containing protein</fullName>
    </recommendedName>
</protein>
<dbReference type="Pfam" id="PF18929">
    <property type="entry name" value="DUF5678"/>
    <property type="match status" value="1"/>
</dbReference>
<gene>
    <name evidence="2" type="ORF">A3I18_00940</name>
</gene>
<reference evidence="2 3" key="1">
    <citation type="journal article" date="2016" name="Nat. Commun.">
        <title>Thousands of microbial genomes shed light on interconnected biogeochemical processes in an aquifer system.</title>
        <authorList>
            <person name="Anantharaman K."/>
            <person name="Brown C.T."/>
            <person name="Hug L.A."/>
            <person name="Sharon I."/>
            <person name="Castelle C.J."/>
            <person name="Probst A.J."/>
            <person name="Thomas B.C."/>
            <person name="Singh A."/>
            <person name="Wilkins M.J."/>
            <person name="Karaoz U."/>
            <person name="Brodie E.L."/>
            <person name="Williams K.H."/>
            <person name="Hubbard S.S."/>
            <person name="Banfield J.F."/>
        </authorList>
    </citation>
    <scope>NUCLEOTIDE SEQUENCE [LARGE SCALE GENOMIC DNA]</scope>
</reference>
<comment type="caution">
    <text evidence="2">The sequence shown here is derived from an EMBL/GenBank/DDBJ whole genome shotgun (WGS) entry which is preliminary data.</text>
</comment>
<proteinExistence type="predicted"/>
<dbReference type="InterPro" id="IPR043734">
    <property type="entry name" value="DUF5678"/>
</dbReference>
<dbReference type="Proteomes" id="UP000186545">
    <property type="component" value="Unassembled WGS sequence"/>
</dbReference>
<accession>A0A1F5ES17</accession>
<dbReference type="AlphaFoldDB" id="A0A1F5ES17"/>
<feature type="domain" description="DUF5678" evidence="1">
    <location>
        <begin position="7"/>
        <end position="55"/>
    </location>
</feature>
<evidence type="ECO:0000313" key="2">
    <source>
        <dbReference type="EMBL" id="OGD70181.1"/>
    </source>
</evidence>
<dbReference type="EMBL" id="MFAD01000022">
    <property type="protein sequence ID" value="OGD70181.1"/>
    <property type="molecule type" value="Genomic_DNA"/>
</dbReference>
<evidence type="ECO:0000259" key="1">
    <source>
        <dbReference type="Pfam" id="PF18929"/>
    </source>
</evidence>
<sequence length="64" mass="7279">MSKDWTKLYKKYKGLWVALDKDEVTVLGYGKTANEAVKKAQIKTNKTLFLTRIPKDLASYVGVI</sequence>
<evidence type="ECO:0000313" key="3">
    <source>
        <dbReference type="Proteomes" id="UP000186545"/>
    </source>
</evidence>
<organism evidence="2 3">
    <name type="scientific">Candidatus Campbellbacteria bacterium RIFCSPLOWO2_02_FULL_35_11</name>
    <dbReference type="NCBI Taxonomy" id="1797581"/>
    <lineage>
        <taxon>Bacteria</taxon>
        <taxon>Candidatus Campbelliibacteriota</taxon>
    </lineage>
</organism>